<comment type="subcellular location">
    <subcellularLocation>
        <location evidence="1">Cell outer membrane</location>
    </subcellularLocation>
</comment>
<comment type="similarity">
    <text evidence="2">Belongs to the SusD family.</text>
</comment>
<sequence>MKALNKYISAVVIVSMLASCKKEYLNTAPTNSTSPSTVFATTASAALAVNGLAKLMTQQKISSQGFNGEGTIKMYYGNYAGNHFGVNLPGFAIPINMEFYANPTSTYGYYPWYYYYSIIGNANTIINRIDGASGPESEKQYIKAQALTFRAYAYTMLAQLYGNRWSDSNNGATSAVVLRVDESTGDIPLSTLKQTYDLIYSDLNTAINLFTTSGKTRSATQFYLTDINVAYATYARAALNRQDYAAAENYANKARQSFPLMTVAQYKTGFNTSNSEWIWGSYGATDETLFFYSFFAYIAYNSTASTITSTPRYMSKELYNKIPATDIRKALFLDPKNLAYNTTTGEGSAALTAAAKAQYPAMQSAARSYPYMQFKFSATDMPGVGNLNHFRSSEMILIEAEAKYFQNKPASDIQALMNTLTKTSLRDPDYNCTATGAALFDEIKLYRAIELWGEGFDFFDAKRWGDKIERKSFANGGNFVNILATTTLPTDRNGWKIVIPSRETDYNGAFNP</sequence>
<feature type="domain" description="RagB/SusD" evidence="6">
    <location>
        <begin position="366"/>
        <end position="469"/>
    </location>
</feature>
<gene>
    <name evidence="8" type="ORF">ACFSR6_09115</name>
</gene>
<dbReference type="EMBL" id="JBHULL010000008">
    <property type="protein sequence ID" value="MFD2582647.1"/>
    <property type="molecule type" value="Genomic_DNA"/>
</dbReference>
<evidence type="ECO:0000313" key="8">
    <source>
        <dbReference type="EMBL" id="MFD2582647.1"/>
    </source>
</evidence>
<feature type="domain" description="SusD-like N-terminal" evidence="7">
    <location>
        <begin position="108"/>
        <end position="237"/>
    </location>
</feature>
<dbReference type="Pfam" id="PF14322">
    <property type="entry name" value="SusD-like_3"/>
    <property type="match status" value="1"/>
</dbReference>
<keyword evidence="4" id="KW-0472">Membrane</keyword>
<evidence type="ECO:0000256" key="4">
    <source>
        <dbReference type="ARBA" id="ARBA00023136"/>
    </source>
</evidence>
<protein>
    <submittedName>
        <fullName evidence="8">RagB/SusD family nutrient uptake outer membrane protein</fullName>
    </submittedName>
</protein>
<keyword evidence="5" id="KW-0998">Cell outer membrane</keyword>
<dbReference type="InterPro" id="IPR033985">
    <property type="entry name" value="SusD-like_N"/>
</dbReference>
<dbReference type="RefSeq" id="WP_379077921.1">
    <property type="nucleotide sequence ID" value="NZ_JBHULL010000008.1"/>
</dbReference>
<evidence type="ECO:0000256" key="5">
    <source>
        <dbReference type="ARBA" id="ARBA00023237"/>
    </source>
</evidence>
<name>A0ABW5MHN5_9SPHI</name>
<organism evidence="8 9">
    <name type="scientific">Pedobacter vanadiisoli</name>
    <dbReference type="NCBI Taxonomy" id="1761975"/>
    <lineage>
        <taxon>Bacteria</taxon>
        <taxon>Pseudomonadati</taxon>
        <taxon>Bacteroidota</taxon>
        <taxon>Sphingobacteriia</taxon>
        <taxon>Sphingobacteriales</taxon>
        <taxon>Sphingobacteriaceae</taxon>
        <taxon>Pedobacter</taxon>
    </lineage>
</organism>
<evidence type="ECO:0000256" key="3">
    <source>
        <dbReference type="ARBA" id="ARBA00022729"/>
    </source>
</evidence>
<dbReference type="Proteomes" id="UP001597461">
    <property type="component" value="Unassembled WGS sequence"/>
</dbReference>
<reference evidence="9" key="1">
    <citation type="journal article" date="2019" name="Int. J. Syst. Evol. Microbiol.">
        <title>The Global Catalogue of Microorganisms (GCM) 10K type strain sequencing project: providing services to taxonomists for standard genome sequencing and annotation.</title>
        <authorList>
            <consortium name="The Broad Institute Genomics Platform"/>
            <consortium name="The Broad Institute Genome Sequencing Center for Infectious Disease"/>
            <person name="Wu L."/>
            <person name="Ma J."/>
        </authorList>
    </citation>
    <scope>NUCLEOTIDE SEQUENCE [LARGE SCALE GENOMIC DNA]</scope>
    <source>
        <strain evidence="9">KCTC 42866</strain>
    </source>
</reference>
<dbReference type="PROSITE" id="PS51257">
    <property type="entry name" value="PROKAR_LIPOPROTEIN"/>
    <property type="match status" value="1"/>
</dbReference>
<evidence type="ECO:0000256" key="1">
    <source>
        <dbReference type="ARBA" id="ARBA00004442"/>
    </source>
</evidence>
<evidence type="ECO:0000259" key="6">
    <source>
        <dbReference type="Pfam" id="PF07980"/>
    </source>
</evidence>
<evidence type="ECO:0000259" key="7">
    <source>
        <dbReference type="Pfam" id="PF14322"/>
    </source>
</evidence>
<dbReference type="Gene3D" id="1.25.40.390">
    <property type="match status" value="1"/>
</dbReference>
<evidence type="ECO:0000313" key="9">
    <source>
        <dbReference type="Proteomes" id="UP001597461"/>
    </source>
</evidence>
<keyword evidence="9" id="KW-1185">Reference proteome</keyword>
<comment type="caution">
    <text evidence="8">The sequence shown here is derived from an EMBL/GenBank/DDBJ whole genome shotgun (WGS) entry which is preliminary data.</text>
</comment>
<proteinExistence type="inferred from homology"/>
<dbReference type="Pfam" id="PF07980">
    <property type="entry name" value="SusD_RagB"/>
    <property type="match status" value="1"/>
</dbReference>
<dbReference type="SUPFAM" id="SSF48452">
    <property type="entry name" value="TPR-like"/>
    <property type="match status" value="1"/>
</dbReference>
<evidence type="ECO:0000256" key="2">
    <source>
        <dbReference type="ARBA" id="ARBA00006275"/>
    </source>
</evidence>
<keyword evidence="3" id="KW-0732">Signal</keyword>
<accession>A0ABW5MHN5</accession>
<dbReference type="InterPro" id="IPR011990">
    <property type="entry name" value="TPR-like_helical_dom_sf"/>
</dbReference>
<dbReference type="InterPro" id="IPR012944">
    <property type="entry name" value="SusD_RagB_dom"/>
</dbReference>